<proteinExistence type="predicted"/>
<gene>
    <name evidence="4" type="ORF">NQF89_03160</name>
</gene>
<dbReference type="InterPro" id="IPR029044">
    <property type="entry name" value="Nucleotide-diphossugar_trans"/>
</dbReference>
<evidence type="ECO:0000313" key="5">
    <source>
        <dbReference type="Proteomes" id="UP001165575"/>
    </source>
</evidence>
<dbReference type="Pfam" id="PF13704">
    <property type="entry name" value="Glyco_tranf_2_4"/>
    <property type="match status" value="1"/>
</dbReference>
<keyword evidence="2" id="KW-0812">Transmembrane</keyword>
<protein>
    <submittedName>
        <fullName evidence="4">Glycosyltransferase family 2 protein</fullName>
    </submittedName>
</protein>
<organism evidence="4 5">
    <name type="scientific">Bombella pollinis</name>
    <dbReference type="NCBI Taxonomy" id="2967337"/>
    <lineage>
        <taxon>Bacteria</taxon>
        <taxon>Pseudomonadati</taxon>
        <taxon>Pseudomonadota</taxon>
        <taxon>Alphaproteobacteria</taxon>
        <taxon>Acetobacterales</taxon>
        <taxon>Acetobacteraceae</taxon>
        <taxon>Bombella</taxon>
    </lineage>
</organism>
<keyword evidence="3" id="KW-1133">Transmembrane helix</keyword>
<dbReference type="Proteomes" id="UP001165575">
    <property type="component" value="Unassembled WGS sequence"/>
</dbReference>
<name>A0ABT3WP51_9PROT</name>
<dbReference type="RefSeq" id="WP_266137481.1">
    <property type="nucleotide sequence ID" value="NZ_JANIDX010000002.1"/>
</dbReference>
<evidence type="ECO:0000256" key="3">
    <source>
        <dbReference type="ARBA" id="ARBA00022989"/>
    </source>
</evidence>
<sequence>MRQADGAVCHVRCDEMVSRAEDGTSLYRPLLCVVFPQWPDYAFLTAEPPMEEGTMPSVLWVDQFLYKGTVIPFRRIKTVESGEYAGLESVFVQERFCTTHAWSYTKGVNHLLGDCVQMKGWEQFRFCPVEPEGSLLELGRALAGHFRQALRPDALRTLILTYEGPCLQHVLDAVFPFMRAADMRAFAALLFKDEALLGALGQKVKEGFWVEAIKALVAWDDEGRPASRASLVCDEGNIRLTYGVVGAPEGFLQMLVHYMRRHIQPRKKVCLLSTVRNEGIYLLEWIAYHRNIGVEHFFIYSNDNDDQSDALLKALHNEGIITYIDNKVSLGDSAQLKAYGHALNILPDILDYEWSFILDGDEFITLSPMFDRVQDYLKGMERWDADAIALNWQFISSEVNQNGFSDLTIPLTQRNRVIVSHGRVGEGWRLVKTVCRPHSVLQSRPHNPLAWHGDSFTYRLANGGLHEYRNPPPGIGRDPAFSDHGYFDKIYVSHYYFKSIVEWVWKYARNSGLDGAISFGVERYADYWANSYITQLEDTSTAVNENILLREHATRNELERLRRVPALRDAENIVRYAWEERLNYLLDMIEEADVASRLREEWRYILDTIPMERAGSLTLHS</sequence>
<dbReference type="EMBL" id="JANIDX010000002">
    <property type="protein sequence ID" value="MCX5619423.1"/>
    <property type="molecule type" value="Genomic_DNA"/>
</dbReference>
<evidence type="ECO:0000256" key="1">
    <source>
        <dbReference type="ARBA" id="ARBA00004167"/>
    </source>
</evidence>
<keyword evidence="3" id="KW-0472">Membrane</keyword>
<dbReference type="SUPFAM" id="SSF53448">
    <property type="entry name" value="Nucleotide-diphospho-sugar transferases"/>
    <property type="match status" value="1"/>
</dbReference>
<comment type="subcellular location">
    <subcellularLocation>
        <location evidence="1">Membrane</location>
        <topology evidence="1">Single-pass membrane protein</topology>
    </subcellularLocation>
</comment>
<accession>A0ABT3WP51</accession>
<keyword evidence="5" id="KW-1185">Reference proteome</keyword>
<dbReference type="PANTHER" id="PTHR21461:SF69">
    <property type="entry name" value="GLYCOSYLTRANSFERASE FAMILY 92 PROTEIN"/>
    <property type="match status" value="1"/>
</dbReference>
<evidence type="ECO:0000256" key="2">
    <source>
        <dbReference type="ARBA" id="ARBA00022692"/>
    </source>
</evidence>
<comment type="caution">
    <text evidence="4">The sequence shown here is derived from an EMBL/GenBank/DDBJ whole genome shotgun (WGS) entry which is preliminary data.</text>
</comment>
<reference evidence="4 5" key="1">
    <citation type="submission" date="2022-07" db="EMBL/GenBank/DDBJ databases">
        <title>Bombella genomes.</title>
        <authorList>
            <person name="Harer L."/>
            <person name="Styblova S."/>
            <person name="Ehrmann M."/>
        </authorList>
    </citation>
    <scope>NUCLEOTIDE SEQUENCE [LARGE SCALE GENOMIC DNA]</scope>
    <source>
        <strain evidence="4 5">TMW 2.2556</strain>
    </source>
</reference>
<evidence type="ECO:0000313" key="4">
    <source>
        <dbReference type="EMBL" id="MCX5619423.1"/>
    </source>
</evidence>
<dbReference type="PANTHER" id="PTHR21461">
    <property type="entry name" value="GLYCOSYLTRANSFERASE FAMILY 92 PROTEIN"/>
    <property type="match status" value="1"/>
</dbReference>